<dbReference type="EMBL" id="CP022358">
    <property type="protein sequence ID" value="ASK70280.1"/>
    <property type="molecule type" value="Genomic_DNA"/>
</dbReference>
<protein>
    <submittedName>
        <fullName evidence="5">Uncharacterized protein</fullName>
    </submittedName>
</protein>
<feature type="chain" id="PRO_5013279203" evidence="4">
    <location>
        <begin position="22"/>
        <end position="316"/>
    </location>
</feature>
<dbReference type="RefSeq" id="WP_089068345.1">
    <property type="nucleotide sequence ID" value="NZ_CP022358.1"/>
</dbReference>
<dbReference type="PANTHER" id="PTHR19848">
    <property type="entry name" value="WD40 REPEAT PROTEIN"/>
    <property type="match status" value="1"/>
</dbReference>
<name>A0A220UQM3_9GAMM</name>
<evidence type="ECO:0000313" key="6">
    <source>
        <dbReference type="Proteomes" id="UP000198367"/>
    </source>
</evidence>
<keyword evidence="2" id="KW-0677">Repeat</keyword>
<keyword evidence="1 3" id="KW-0853">WD repeat</keyword>
<dbReference type="SUPFAM" id="SSF50998">
    <property type="entry name" value="Quinoprotein alcohol dehydrogenase-like"/>
    <property type="match status" value="1"/>
</dbReference>
<gene>
    <name evidence="5" type="ORF">CF168_16285</name>
</gene>
<dbReference type="Gene3D" id="2.130.10.10">
    <property type="entry name" value="YVTN repeat-like/Quinoprotein amine dehydrogenase"/>
    <property type="match status" value="2"/>
</dbReference>
<feature type="repeat" description="WD" evidence="3">
    <location>
        <begin position="149"/>
        <end position="190"/>
    </location>
</feature>
<feature type="signal peptide" evidence="4">
    <location>
        <begin position="1"/>
        <end position="21"/>
    </location>
</feature>
<evidence type="ECO:0000256" key="3">
    <source>
        <dbReference type="PROSITE-ProRule" id="PRU00221"/>
    </source>
</evidence>
<dbReference type="SMART" id="SM00320">
    <property type="entry name" value="WD40"/>
    <property type="match status" value="6"/>
</dbReference>
<sequence length="316" mass="34188">MKKTLLLVFCTLFLAACQPKADDIRVISQEPSYSASLSSDGNIAIVATQSQGVQCWDLTTHSLKYQWVHGDLNTGVTATAISPNGEFAASLSRDSVALWTIADGKSRGWWSLPASGESVAVANNGALLIGLNDGSVMSLNAAKTALIKFLGHKERVNTVALSADGRIALSGSNDMQAILWQAQTGQPIHTWDIGSRVTKVALNDSGTLSFTNGSTNEAKIWDNTNGKLLNQLEIKRRQMTFSAVRFAKQDSQLLTGTPAREVILWQRQTGKPIAKWQIALTKNSQNRGAVVYSVAIRDTNKVVSISSQGLIETWQE</sequence>
<keyword evidence="6" id="KW-1185">Reference proteome</keyword>
<dbReference type="InterPro" id="IPR001680">
    <property type="entry name" value="WD40_rpt"/>
</dbReference>
<dbReference type="PROSITE" id="PS50082">
    <property type="entry name" value="WD_REPEATS_2"/>
    <property type="match status" value="1"/>
</dbReference>
<dbReference type="PROSITE" id="PS50294">
    <property type="entry name" value="WD_REPEATS_REGION"/>
    <property type="match status" value="1"/>
</dbReference>
<dbReference type="PANTHER" id="PTHR19848:SF8">
    <property type="entry name" value="F-BOX AND WD REPEAT DOMAIN CONTAINING 7"/>
    <property type="match status" value="1"/>
</dbReference>
<dbReference type="InterPro" id="IPR011047">
    <property type="entry name" value="Quinoprotein_ADH-like_sf"/>
</dbReference>
<dbReference type="PROSITE" id="PS51257">
    <property type="entry name" value="PROKAR_LIPOPROTEIN"/>
    <property type="match status" value="1"/>
</dbReference>
<proteinExistence type="predicted"/>
<evidence type="ECO:0000256" key="1">
    <source>
        <dbReference type="ARBA" id="ARBA00022574"/>
    </source>
</evidence>
<dbReference type="KEGG" id="sbj:CF168_16285"/>
<dbReference type="AlphaFoldDB" id="A0A220UQM3"/>
<keyword evidence="4" id="KW-0732">Signal</keyword>
<dbReference type="Pfam" id="PF00400">
    <property type="entry name" value="WD40"/>
    <property type="match status" value="1"/>
</dbReference>
<evidence type="ECO:0000256" key="2">
    <source>
        <dbReference type="ARBA" id="ARBA00022737"/>
    </source>
</evidence>
<evidence type="ECO:0000256" key="4">
    <source>
        <dbReference type="SAM" id="SignalP"/>
    </source>
</evidence>
<organism evidence="5 6">
    <name type="scientific">Shewanella bicestrii</name>
    <dbReference type="NCBI Taxonomy" id="2018305"/>
    <lineage>
        <taxon>Bacteria</taxon>
        <taxon>Pseudomonadati</taxon>
        <taxon>Pseudomonadota</taxon>
        <taxon>Gammaproteobacteria</taxon>
        <taxon>Alteromonadales</taxon>
        <taxon>Shewanellaceae</taxon>
        <taxon>Shewanella</taxon>
    </lineage>
</organism>
<accession>A0A220UQM3</accession>
<evidence type="ECO:0000313" key="5">
    <source>
        <dbReference type="EMBL" id="ASK70280.1"/>
    </source>
</evidence>
<reference evidence="5 6" key="1">
    <citation type="submission" date="2017-07" db="EMBL/GenBank/DDBJ databases">
        <title>Phenotypical and genomic characterization of a clinical isolate of Shewanella bicestrii sp. nov. producing an extended-spectrum beta-lactamase and a new oxacillinase variant.</title>
        <authorList>
            <person name="Jousset A.B."/>
            <person name="Bonnin R.A."/>
            <person name="Girlich D."/>
            <person name="Dabos L."/>
            <person name="Potron A."/>
            <person name="Dortet L."/>
            <person name="Glaser P."/>
            <person name="Naas T."/>
        </authorList>
    </citation>
    <scope>NUCLEOTIDE SEQUENCE [LARGE SCALE GENOMIC DNA]</scope>
    <source>
        <strain evidence="5 6">JAB-1</strain>
    </source>
</reference>
<dbReference type="InterPro" id="IPR015943">
    <property type="entry name" value="WD40/YVTN_repeat-like_dom_sf"/>
</dbReference>
<dbReference type="Proteomes" id="UP000198367">
    <property type="component" value="Chromosome"/>
</dbReference>